<sequence>MLMLALLVALADDPQPGALKLYGDWAVACDNTHRCEMTSLYPPDGPSDADADYQATASLTRAAGPEGSFAVELYPANTVKGRVSVRVDDVPVASVPANAAGDTVTLAAADSARLAAAMANGKRLTLTDASGKLVARISLAGSSAALRHIDADQGRAGTVTAAVAKGARAASAVPGAPVLPRIAALRPSGAAAALPPALRASLEQQGGCNDWYEGTESRPETQLHALGGGKTLVLIPCGAGAYNYNSLAFILSGGKAVEAGFDLSSGEGEGNALVNAGWDKGVLSSYYKGRGVGDCGLGASYVWDGTRFRLIEMRMMDECRGSTNWLTVWRAEPVFR</sequence>
<organism evidence="1 2">
    <name type="scientific">Sphingomonas leidyi</name>
    <dbReference type="NCBI Taxonomy" id="68569"/>
    <lineage>
        <taxon>Bacteria</taxon>
        <taxon>Pseudomonadati</taxon>
        <taxon>Pseudomonadota</taxon>
        <taxon>Alphaproteobacteria</taxon>
        <taxon>Sphingomonadales</taxon>
        <taxon>Sphingomonadaceae</taxon>
        <taxon>Sphingomonas</taxon>
    </lineage>
</organism>
<keyword evidence="2" id="KW-1185">Reference proteome</keyword>
<evidence type="ECO:0000313" key="2">
    <source>
        <dbReference type="Proteomes" id="UP000564677"/>
    </source>
</evidence>
<dbReference type="InterPro" id="IPR009560">
    <property type="entry name" value="DUF1176"/>
</dbReference>
<dbReference type="Proteomes" id="UP000564677">
    <property type="component" value="Unassembled WGS sequence"/>
</dbReference>
<dbReference type="RefSeq" id="WP_167300399.1">
    <property type="nucleotide sequence ID" value="NZ_JAASQV010000002.1"/>
</dbReference>
<protein>
    <recommendedName>
        <fullName evidence="3">DUF1176 domain-containing protein</fullName>
    </recommendedName>
</protein>
<evidence type="ECO:0008006" key="3">
    <source>
        <dbReference type="Google" id="ProtNLM"/>
    </source>
</evidence>
<evidence type="ECO:0000313" key="1">
    <source>
        <dbReference type="EMBL" id="NIJ66114.1"/>
    </source>
</evidence>
<proteinExistence type="predicted"/>
<gene>
    <name evidence="1" type="ORF">FHR20_003076</name>
</gene>
<name>A0A7X5V1C8_9SPHN</name>
<dbReference type="AlphaFoldDB" id="A0A7X5V1C8"/>
<dbReference type="EMBL" id="JAASQV010000002">
    <property type="protein sequence ID" value="NIJ66114.1"/>
    <property type="molecule type" value="Genomic_DNA"/>
</dbReference>
<reference evidence="1 2" key="1">
    <citation type="submission" date="2020-03" db="EMBL/GenBank/DDBJ databases">
        <title>Genomic Encyclopedia of Type Strains, Phase IV (KMG-IV): sequencing the most valuable type-strain genomes for metagenomic binning, comparative biology and taxonomic classification.</title>
        <authorList>
            <person name="Goeker M."/>
        </authorList>
    </citation>
    <scope>NUCLEOTIDE SEQUENCE [LARGE SCALE GENOMIC DNA]</scope>
    <source>
        <strain evidence="1 2">DSM 4733</strain>
    </source>
</reference>
<dbReference type="Pfam" id="PF06674">
    <property type="entry name" value="DUF1176"/>
    <property type="match status" value="1"/>
</dbReference>
<accession>A0A7X5V1C8</accession>
<comment type="caution">
    <text evidence="1">The sequence shown here is derived from an EMBL/GenBank/DDBJ whole genome shotgun (WGS) entry which is preliminary data.</text>
</comment>
<dbReference type="Gene3D" id="2.60.40.1880">
    <property type="entry name" value="Invasion associated locus B (IalB) protein"/>
    <property type="match status" value="1"/>
</dbReference>
<dbReference type="InterPro" id="IPR038696">
    <property type="entry name" value="IalB_sf"/>
</dbReference>